<dbReference type="PROSITE" id="PS51257">
    <property type="entry name" value="PROKAR_LIPOPROTEIN"/>
    <property type="match status" value="1"/>
</dbReference>
<accession>A0A9D1T7N6</accession>
<proteinExistence type="predicted"/>
<dbReference type="AlphaFoldDB" id="A0A9D1T7N6"/>
<feature type="transmembrane region" description="Helical" evidence="1">
    <location>
        <begin position="77"/>
        <end position="98"/>
    </location>
</feature>
<evidence type="ECO:0000313" key="3">
    <source>
        <dbReference type="Proteomes" id="UP000886889"/>
    </source>
</evidence>
<reference evidence="2" key="2">
    <citation type="journal article" date="2021" name="PeerJ">
        <title>Extensive microbial diversity within the chicken gut microbiome revealed by metagenomics and culture.</title>
        <authorList>
            <person name="Gilroy R."/>
            <person name="Ravi A."/>
            <person name="Getino M."/>
            <person name="Pursley I."/>
            <person name="Horton D.L."/>
            <person name="Alikhan N.F."/>
            <person name="Baker D."/>
            <person name="Gharbi K."/>
            <person name="Hall N."/>
            <person name="Watson M."/>
            <person name="Adriaenssens E.M."/>
            <person name="Foster-Nyarko E."/>
            <person name="Jarju S."/>
            <person name="Secka A."/>
            <person name="Antonio M."/>
            <person name="Oren A."/>
            <person name="Chaudhuri R.R."/>
            <person name="La Ragione R."/>
            <person name="Hildebrand F."/>
            <person name="Pallen M.J."/>
        </authorList>
    </citation>
    <scope>NUCLEOTIDE SEQUENCE</scope>
    <source>
        <strain evidence="2">ChiBcec6-7307</strain>
    </source>
</reference>
<comment type="caution">
    <text evidence="2">The sequence shown here is derived from an EMBL/GenBank/DDBJ whole genome shotgun (WGS) entry which is preliminary data.</text>
</comment>
<reference evidence="2" key="1">
    <citation type="submission" date="2020-10" db="EMBL/GenBank/DDBJ databases">
        <authorList>
            <person name="Gilroy R."/>
        </authorList>
    </citation>
    <scope>NUCLEOTIDE SEQUENCE</scope>
    <source>
        <strain evidence="2">ChiBcec6-7307</strain>
    </source>
</reference>
<keyword evidence="1" id="KW-1133">Transmembrane helix</keyword>
<evidence type="ECO:0000313" key="2">
    <source>
        <dbReference type="EMBL" id="HIV22465.1"/>
    </source>
</evidence>
<gene>
    <name evidence="2" type="ORF">IAC80_00860</name>
</gene>
<keyword evidence="1" id="KW-0472">Membrane</keyword>
<feature type="transmembrane region" description="Helical" evidence="1">
    <location>
        <begin position="105"/>
        <end position="124"/>
    </location>
</feature>
<organism evidence="2 3">
    <name type="scientific">Candidatus Merdiplasma excrementigallinarum</name>
    <dbReference type="NCBI Taxonomy" id="2840864"/>
    <lineage>
        <taxon>Bacteria</taxon>
        <taxon>Bacillati</taxon>
        <taxon>Bacillota</taxon>
        <taxon>Clostridia</taxon>
        <taxon>Lachnospirales</taxon>
        <taxon>Lachnospiraceae</taxon>
        <taxon>Lachnospiraceae incertae sedis</taxon>
        <taxon>Candidatus Merdiplasma</taxon>
    </lineage>
</organism>
<dbReference type="Proteomes" id="UP000886889">
    <property type="component" value="Unassembled WGS sequence"/>
</dbReference>
<feature type="transmembrane region" description="Helical" evidence="1">
    <location>
        <begin position="15"/>
        <end position="33"/>
    </location>
</feature>
<feature type="transmembrane region" description="Helical" evidence="1">
    <location>
        <begin position="45"/>
        <end position="65"/>
    </location>
</feature>
<keyword evidence="1" id="KW-0812">Transmembrane</keyword>
<dbReference type="EMBL" id="DVOS01000011">
    <property type="protein sequence ID" value="HIV22465.1"/>
    <property type="molecule type" value="Genomic_DNA"/>
</dbReference>
<name>A0A9D1T7N6_9FIRM</name>
<sequence>MREALSVIITRFQDYFAGSGFGLLFFACLLFLFFWKRDRKVRDSLFWPVLIIVLAVFCPVTGWLLMKLVGTDVYWRMYWLLPVVPLAAYAGTTLVFGLKGKGKKILLTAVCLALIAVNGTFVFSDTYFEDRENNYKLPTQVIWVADAINEHARENRIKRKKILAPSYVAVYIRIYDASIRQRYGRNLVNHPDRQQEVYELINSDDPDYEKLAARVRKAKSRYVVLKDEADDQQTMETMGFEKIYDSDAFDVYFNLDFQKN</sequence>
<evidence type="ECO:0000256" key="1">
    <source>
        <dbReference type="SAM" id="Phobius"/>
    </source>
</evidence>
<protein>
    <submittedName>
        <fullName evidence="2">Uncharacterized protein</fullName>
    </submittedName>
</protein>